<dbReference type="InterPro" id="IPR036116">
    <property type="entry name" value="FN3_sf"/>
</dbReference>
<evidence type="ECO:0000313" key="12">
    <source>
        <dbReference type="Proteomes" id="UP000887560"/>
    </source>
</evidence>
<dbReference type="PANTHER" id="PTHR31339">
    <property type="entry name" value="PECTIN LYASE-RELATED"/>
    <property type="match status" value="1"/>
</dbReference>
<dbReference type="Gene3D" id="1.20.1070.10">
    <property type="entry name" value="Rhodopsin 7-helix transmembrane proteins"/>
    <property type="match status" value="1"/>
</dbReference>
<dbReference type="Pfam" id="PF00295">
    <property type="entry name" value="Glyco_hydro_28"/>
    <property type="match status" value="1"/>
</dbReference>
<keyword evidence="5 10" id="KW-1133">Transmembrane helix</keyword>
<dbReference type="Gene3D" id="2.160.20.10">
    <property type="entry name" value="Single-stranded right-handed beta-helix, Pectin lyase-like"/>
    <property type="match status" value="1"/>
</dbReference>
<dbReference type="SUPFAM" id="SSF81321">
    <property type="entry name" value="Family A G protein-coupled receptor-like"/>
    <property type="match status" value="1"/>
</dbReference>
<dbReference type="InterPro" id="IPR051801">
    <property type="entry name" value="GH28_Enzymes"/>
</dbReference>
<accession>A0A915NIG1</accession>
<keyword evidence="3 10" id="KW-0812">Transmembrane</keyword>
<dbReference type="Proteomes" id="UP000887560">
    <property type="component" value="Unplaced"/>
</dbReference>
<keyword evidence="12" id="KW-1185">Reference proteome</keyword>
<comment type="subcellular location">
    <subcellularLocation>
        <location evidence="1">Membrane</location>
    </subcellularLocation>
</comment>
<dbReference type="SUPFAM" id="SSF51126">
    <property type="entry name" value="Pectin lyase-like"/>
    <property type="match status" value="1"/>
</dbReference>
<dbReference type="SUPFAM" id="SSF49265">
    <property type="entry name" value="Fibronectin type III"/>
    <property type="match status" value="1"/>
</dbReference>
<evidence type="ECO:0000256" key="3">
    <source>
        <dbReference type="ARBA" id="ARBA00022692"/>
    </source>
</evidence>
<evidence type="ECO:0000259" key="11">
    <source>
        <dbReference type="PROSITE" id="PS50853"/>
    </source>
</evidence>
<dbReference type="WBParaSite" id="scf7180000418980.g3200">
    <property type="protein sequence ID" value="scf7180000418980.g3200"/>
    <property type="gene ID" value="scf7180000418980.g3200"/>
</dbReference>
<evidence type="ECO:0000256" key="4">
    <source>
        <dbReference type="ARBA" id="ARBA00022801"/>
    </source>
</evidence>
<keyword evidence="7 8" id="KW-0326">Glycosidase</keyword>
<dbReference type="InterPro" id="IPR013783">
    <property type="entry name" value="Ig-like_fold"/>
</dbReference>
<feature type="transmembrane region" description="Helical" evidence="10">
    <location>
        <begin position="233"/>
        <end position="252"/>
    </location>
</feature>
<feature type="region of interest" description="Disordered" evidence="9">
    <location>
        <begin position="488"/>
        <end position="509"/>
    </location>
</feature>
<feature type="transmembrane region" description="Helical" evidence="10">
    <location>
        <begin position="30"/>
        <end position="49"/>
    </location>
</feature>
<evidence type="ECO:0000256" key="6">
    <source>
        <dbReference type="ARBA" id="ARBA00023136"/>
    </source>
</evidence>
<dbReference type="InterPro" id="IPR011050">
    <property type="entry name" value="Pectin_lyase_fold/virulence"/>
</dbReference>
<dbReference type="GO" id="GO:0005975">
    <property type="term" value="P:carbohydrate metabolic process"/>
    <property type="evidence" value="ECO:0007669"/>
    <property type="project" value="InterPro"/>
</dbReference>
<comment type="similarity">
    <text evidence="2 8">Belongs to the glycosyl hydrolase 28 family.</text>
</comment>
<dbReference type="GO" id="GO:0004650">
    <property type="term" value="F:polygalacturonase activity"/>
    <property type="evidence" value="ECO:0007669"/>
    <property type="project" value="InterPro"/>
</dbReference>
<feature type="transmembrane region" description="Helical" evidence="10">
    <location>
        <begin position="197"/>
        <end position="221"/>
    </location>
</feature>
<keyword evidence="4 8" id="KW-0378">Hydrolase</keyword>
<dbReference type="InterPro" id="IPR000743">
    <property type="entry name" value="Glyco_hydro_28"/>
</dbReference>
<sequence length="872" mass="95357">MSANFSDGLQMTNYVYYDMYVTYKNAGPSFMLFIPLWGCSSSVVTIALTGLDRLLQVSYPSWHENVKKNFYLGSMVIFSLGCGSLVGLKFWDVATRFPDVPQTGTLSDVFLFEFKPLFFVYMGLCNSLSILFYIAIFVSVHRQTATNTAVCKESRNNAKLFKSMFAIVSVTIGCYLMSAAVRLVILPPFHLGEINVWIIELAFGTLLNLGVALNAVVLYICSQEYRKCFNRELLLFGSIFGIIRRVSVFSVTEKKATPKAPLVKANIDTNTNNNNDNKGLTPFCNCASVTPNFGSNTDIPQNPCVPTLAYDQKSIWITWNRPDNTDKRLLDYNVYMNGNKIGSSSENANNYAISAPYINNFHNVDKNKFHVPTLFNSFYVDNLEANTVYKFTIRAVYSDGESEDSVTLTAKTAQNYGKIIDITEKGANGDGKTINTAAIQGAINDCGQTSSAFDCKVLVPEGTFISGALFIQAPLTLELAEGAILQGSGESSDFPKNKGRSGKPPSLININKPVTNLRITGKGSVNGNGWEIDQDLEDEVGNEMPIYSKGNSNDYSKGILAKSQLSGGGPFQSSRSSLASFCRVTNLFIGGNLTFKNPSFHGLEFDYSSNIAIINNRLLTYAVTNGDGIDLGSCSNVQILNNLLDTGDDAFALSAGAGRIGENGKPTECVLIRNNYIRHSHGAPSAGSHTAAWIKNLLVEYNVIISASNGIRCKSSPPMGGGVKNAVFRNIAMLNVGSKNTANLGNIQLDGITEEGSALILTLNYLDETSNLKFQKAVNSANFEEIEFSEITIDNVNKGNSGPSILMEGYDKSQTNYPKTYLKNIVSPIFIGQNSFVNVQINNFNGNSAWKINDAQKLKFENVPTLKRNNWA</sequence>
<dbReference type="InterPro" id="IPR019424">
    <property type="entry name" value="7TM_GPCR_Srsx"/>
</dbReference>
<evidence type="ECO:0000256" key="5">
    <source>
        <dbReference type="ARBA" id="ARBA00022989"/>
    </source>
</evidence>
<dbReference type="CDD" id="cd00063">
    <property type="entry name" value="FN3"/>
    <property type="match status" value="1"/>
</dbReference>
<dbReference type="PANTHER" id="PTHR31339:SF9">
    <property type="entry name" value="PLASMIN AND FIBRONECTIN-BINDING PROTEIN A"/>
    <property type="match status" value="1"/>
</dbReference>
<dbReference type="GO" id="GO:0004930">
    <property type="term" value="F:G protein-coupled receptor activity"/>
    <property type="evidence" value="ECO:0007669"/>
    <property type="project" value="InterPro"/>
</dbReference>
<dbReference type="Pfam" id="PF10320">
    <property type="entry name" value="7TM_GPCR_Srsx"/>
    <property type="match status" value="1"/>
</dbReference>
<feature type="domain" description="Fibronectin type-III" evidence="11">
    <location>
        <begin position="299"/>
        <end position="415"/>
    </location>
</feature>
<evidence type="ECO:0000256" key="7">
    <source>
        <dbReference type="ARBA" id="ARBA00023295"/>
    </source>
</evidence>
<evidence type="ECO:0000256" key="8">
    <source>
        <dbReference type="RuleBase" id="RU361169"/>
    </source>
</evidence>
<reference evidence="13" key="1">
    <citation type="submission" date="2022-11" db="UniProtKB">
        <authorList>
            <consortium name="WormBaseParasite"/>
        </authorList>
    </citation>
    <scope>IDENTIFICATION</scope>
</reference>
<organism evidence="12 13">
    <name type="scientific">Meloidogyne floridensis</name>
    <dbReference type="NCBI Taxonomy" id="298350"/>
    <lineage>
        <taxon>Eukaryota</taxon>
        <taxon>Metazoa</taxon>
        <taxon>Ecdysozoa</taxon>
        <taxon>Nematoda</taxon>
        <taxon>Chromadorea</taxon>
        <taxon>Rhabditida</taxon>
        <taxon>Tylenchina</taxon>
        <taxon>Tylenchomorpha</taxon>
        <taxon>Tylenchoidea</taxon>
        <taxon>Meloidogynidae</taxon>
        <taxon>Meloidogyninae</taxon>
        <taxon>Meloidogyne</taxon>
    </lineage>
</organism>
<dbReference type="SMART" id="SM00060">
    <property type="entry name" value="FN3"/>
    <property type="match status" value="1"/>
</dbReference>
<evidence type="ECO:0000256" key="2">
    <source>
        <dbReference type="ARBA" id="ARBA00008834"/>
    </source>
</evidence>
<feature type="transmembrane region" description="Helical" evidence="10">
    <location>
        <begin position="70"/>
        <end position="91"/>
    </location>
</feature>
<feature type="transmembrane region" description="Helical" evidence="10">
    <location>
        <begin position="160"/>
        <end position="185"/>
    </location>
</feature>
<dbReference type="SMART" id="SM01381">
    <property type="entry name" value="7TM_GPCR_Srsx"/>
    <property type="match status" value="1"/>
</dbReference>
<feature type="transmembrane region" description="Helical" evidence="10">
    <location>
        <begin position="118"/>
        <end position="140"/>
    </location>
</feature>
<dbReference type="InterPro" id="IPR003961">
    <property type="entry name" value="FN3_dom"/>
</dbReference>
<name>A0A915NIG1_9BILA</name>
<dbReference type="PROSITE" id="PS50853">
    <property type="entry name" value="FN3"/>
    <property type="match status" value="1"/>
</dbReference>
<dbReference type="Pfam" id="PF00041">
    <property type="entry name" value="fn3"/>
    <property type="match status" value="1"/>
</dbReference>
<evidence type="ECO:0000256" key="1">
    <source>
        <dbReference type="ARBA" id="ARBA00004370"/>
    </source>
</evidence>
<evidence type="ECO:0000256" key="9">
    <source>
        <dbReference type="SAM" id="MobiDB-lite"/>
    </source>
</evidence>
<dbReference type="GO" id="GO:0016020">
    <property type="term" value="C:membrane"/>
    <property type="evidence" value="ECO:0007669"/>
    <property type="project" value="UniProtKB-SubCell"/>
</dbReference>
<proteinExistence type="inferred from homology"/>
<evidence type="ECO:0000256" key="10">
    <source>
        <dbReference type="SAM" id="Phobius"/>
    </source>
</evidence>
<evidence type="ECO:0000313" key="13">
    <source>
        <dbReference type="WBParaSite" id="scf7180000418980.g3200"/>
    </source>
</evidence>
<keyword evidence="6 10" id="KW-0472">Membrane</keyword>
<dbReference type="AlphaFoldDB" id="A0A915NIG1"/>
<protein>
    <submittedName>
        <fullName evidence="13">Fibronectin type-III domain-containing protein</fullName>
    </submittedName>
</protein>
<dbReference type="InterPro" id="IPR012334">
    <property type="entry name" value="Pectin_lyas_fold"/>
</dbReference>
<dbReference type="InterPro" id="IPR000276">
    <property type="entry name" value="GPCR_Rhodpsn"/>
</dbReference>
<dbReference type="Gene3D" id="2.60.40.10">
    <property type="entry name" value="Immunoglobulins"/>
    <property type="match status" value="1"/>
</dbReference>